<dbReference type="Pfam" id="PF00013">
    <property type="entry name" value="KH_1"/>
    <property type="match status" value="1"/>
</dbReference>
<sequence>MSRMAPASTPRQLWVWSLPSLVILLSLVWYKRKRNTLRSDPGGTSKLLPDASESESKGLEEDNTSPLLVHGEATSNPDSTNESVELYQKSLASVKNLISEKPGGIVEVPISETDSVKPESTEVLAVEEVLCKQVAPVCDVLPVRKEAKVCEVIVDKKEIAPCVTENSKEKSTESEDSVIVCEKKVITTSTNMKDTKEVEVSVAPSKDLKDDSDKVAALEGKLASLALGSSEEQRRGAERDSANHSPVDAMLASPSMSSYSDEHSEGSSDSGKGCSDVASPPSRTPVGSGSLAGDAEVGTGVESTSGYTVYDFLLSQLYAGRLIGRHGCFVKEIKAKTNASIWIKRHPKSRDLKICSVEGTSAEIENALAMIRQQFPLNKYPTVTLEQISSAPTPSTFPLVPDFCQLHLVEGVNNEVMISSLVSPAHMFIQQPYHPSYQFLQRLNHMMNSVYAHVETPNLPEPIEAGNICVAPAVDGWYRAQVVSTNEESQTSEIKFVDYGGYMAVNNTVLRQIRQDFMTLPFQATECYLANIKPSGESGEWGLEALRIVEELTRGQMLLAQVYDYAADGVPLIYLYSSVNSQVVLINQELVARGMADVDDSVSSSSEAGSLVVAAKAVAAVAAAAASEASSNSQTEETTESSTTKECEDKSTTVEPSTVSEVAAN</sequence>
<proteinExistence type="predicted"/>
<dbReference type="InterPro" id="IPR002999">
    <property type="entry name" value="Tudor"/>
</dbReference>
<dbReference type="SUPFAM" id="SSF54791">
    <property type="entry name" value="Eukaryotic type KH-domain (KH-domain type I)"/>
    <property type="match status" value="1"/>
</dbReference>
<dbReference type="CDD" id="cd22395">
    <property type="entry name" value="KH-I_AKAP1"/>
    <property type="match status" value="1"/>
</dbReference>
<dbReference type="Pfam" id="PF00567">
    <property type="entry name" value="TUDOR"/>
    <property type="match status" value="1"/>
</dbReference>
<dbReference type="PANTHER" id="PTHR22948:SF65">
    <property type="entry name" value="A-KINASE ANCHORING PROTEIN 1"/>
    <property type="match status" value="1"/>
</dbReference>
<dbReference type="InterPro" id="IPR035437">
    <property type="entry name" value="SNase_OB-fold_sf"/>
</dbReference>
<evidence type="ECO:0000313" key="6">
    <source>
        <dbReference type="RefSeq" id="XP_026275715.1"/>
    </source>
</evidence>
<evidence type="ECO:0000256" key="2">
    <source>
        <dbReference type="SAM" id="MobiDB-lite"/>
    </source>
</evidence>
<feature type="region of interest" description="Disordered" evidence="2">
    <location>
        <begin position="39"/>
        <end position="82"/>
    </location>
</feature>
<feature type="compositionally biased region" description="Polar residues" evidence="2">
    <location>
        <begin position="654"/>
        <end position="665"/>
    </location>
</feature>
<dbReference type="GeneID" id="113204672"/>
<dbReference type="InterPro" id="IPR036612">
    <property type="entry name" value="KH_dom_type_1_sf"/>
</dbReference>
<dbReference type="PANTHER" id="PTHR22948">
    <property type="entry name" value="TUDOR DOMAIN CONTAINING PROTEIN"/>
    <property type="match status" value="1"/>
</dbReference>
<evidence type="ECO:0000256" key="3">
    <source>
        <dbReference type="SAM" id="Phobius"/>
    </source>
</evidence>
<dbReference type="GO" id="GO:0010468">
    <property type="term" value="P:regulation of gene expression"/>
    <property type="evidence" value="ECO:0007669"/>
    <property type="project" value="UniProtKB-ARBA"/>
</dbReference>
<feature type="compositionally biased region" description="Basic and acidic residues" evidence="2">
    <location>
        <begin position="643"/>
        <end position="652"/>
    </location>
</feature>
<keyword evidence="3" id="KW-0812">Transmembrane</keyword>
<feature type="compositionally biased region" description="Low complexity" evidence="2">
    <location>
        <begin position="625"/>
        <end position="642"/>
    </location>
</feature>
<dbReference type="SUPFAM" id="SSF63748">
    <property type="entry name" value="Tudor/PWWP/MBT"/>
    <property type="match status" value="1"/>
</dbReference>
<dbReference type="CTD" id="31459"/>
<evidence type="ECO:0000256" key="1">
    <source>
        <dbReference type="PROSITE-ProRule" id="PRU00117"/>
    </source>
</evidence>
<dbReference type="SMART" id="SM00333">
    <property type="entry name" value="TUDOR"/>
    <property type="match status" value="1"/>
</dbReference>
<dbReference type="AlphaFoldDB" id="A0A6J1S8Z1"/>
<dbReference type="PROSITE" id="PS50084">
    <property type="entry name" value="KH_TYPE_1"/>
    <property type="match status" value="1"/>
</dbReference>
<dbReference type="InterPro" id="IPR004087">
    <property type="entry name" value="KH_dom"/>
</dbReference>
<dbReference type="GO" id="GO:0005739">
    <property type="term" value="C:mitochondrion"/>
    <property type="evidence" value="ECO:0007669"/>
    <property type="project" value="UniProtKB-ARBA"/>
</dbReference>
<evidence type="ECO:0000313" key="5">
    <source>
        <dbReference type="Proteomes" id="UP000504606"/>
    </source>
</evidence>
<dbReference type="SUPFAM" id="SSF50199">
    <property type="entry name" value="Staphylococcal nuclease"/>
    <property type="match status" value="1"/>
</dbReference>
<feature type="transmembrane region" description="Helical" evidence="3">
    <location>
        <begin position="12"/>
        <end position="30"/>
    </location>
</feature>
<feature type="region of interest" description="Disordered" evidence="2">
    <location>
        <begin position="625"/>
        <end position="665"/>
    </location>
</feature>
<keyword evidence="3" id="KW-1133">Transmembrane helix</keyword>
<dbReference type="InterPro" id="IPR047367">
    <property type="entry name" value="Tudor_AKAP1"/>
</dbReference>
<dbReference type="InterPro" id="IPR050621">
    <property type="entry name" value="Tudor_domain_containing"/>
</dbReference>
<keyword evidence="3" id="KW-0472">Membrane</keyword>
<accession>A0A6J1S8Z1</accession>
<feature type="compositionally biased region" description="Polar residues" evidence="2">
    <location>
        <begin position="73"/>
        <end position="82"/>
    </location>
</feature>
<dbReference type="InterPro" id="IPR004088">
    <property type="entry name" value="KH_dom_type_1"/>
</dbReference>
<dbReference type="CDD" id="cd20407">
    <property type="entry name" value="Tudor_AKAP1"/>
    <property type="match status" value="1"/>
</dbReference>
<dbReference type="Proteomes" id="UP000504606">
    <property type="component" value="Unplaced"/>
</dbReference>
<keyword evidence="5" id="KW-1185">Reference proteome</keyword>
<keyword evidence="1" id="KW-0694">RNA-binding</keyword>
<feature type="compositionally biased region" description="Basic and acidic residues" evidence="2">
    <location>
        <begin position="231"/>
        <end position="242"/>
    </location>
</feature>
<dbReference type="SMART" id="SM00322">
    <property type="entry name" value="KH"/>
    <property type="match status" value="1"/>
</dbReference>
<gene>
    <name evidence="6" type="primary">LOC113204672</name>
</gene>
<organism evidence="5 6">
    <name type="scientific">Frankliniella occidentalis</name>
    <name type="common">Western flower thrips</name>
    <name type="synonym">Euthrips occidentalis</name>
    <dbReference type="NCBI Taxonomy" id="133901"/>
    <lineage>
        <taxon>Eukaryota</taxon>
        <taxon>Metazoa</taxon>
        <taxon>Ecdysozoa</taxon>
        <taxon>Arthropoda</taxon>
        <taxon>Hexapoda</taxon>
        <taxon>Insecta</taxon>
        <taxon>Pterygota</taxon>
        <taxon>Neoptera</taxon>
        <taxon>Paraneoptera</taxon>
        <taxon>Thysanoptera</taxon>
        <taxon>Terebrantia</taxon>
        <taxon>Thripoidea</taxon>
        <taxon>Thripidae</taxon>
        <taxon>Frankliniella</taxon>
    </lineage>
</organism>
<dbReference type="PROSITE" id="PS50304">
    <property type="entry name" value="TUDOR"/>
    <property type="match status" value="1"/>
</dbReference>
<dbReference type="InterPro" id="IPR047368">
    <property type="entry name" value="KH-I_AKAP1"/>
</dbReference>
<dbReference type="Gene3D" id="3.30.1370.10">
    <property type="entry name" value="K Homology domain, type 1"/>
    <property type="match status" value="1"/>
</dbReference>
<dbReference type="GO" id="GO:0003723">
    <property type="term" value="F:RNA binding"/>
    <property type="evidence" value="ECO:0007669"/>
    <property type="project" value="UniProtKB-UniRule"/>
</dbReference>
<dbReference type="RefSeq" id="XP_026275715.1">
    <property type="nucleotide sequence ID" value="XM_026419930.2"/>
</dbReference>
<evidence type="ECO:0000259" key="4">
    <source>
        <dbReference type="PROSITE" id="PS50304"/>
    </source>
</evidence>
<dbReference type="Gene3D" id="2.40.50.90">
    <property type="match status" value="1"/>
</dbReference>
<reference evidence="6" key="1">
    <citation type="submission" date="2025-08" db="UniProtKB">
        <authorList>
            <consortium name="RefSeq"/>
        </authorList>
    </citation>
    <scope>IDENTIFICATION</scope>
    <source>
        <tissue evidence="6">Whole organism</tissue>
    </source>
</reference>
<protein>
    <submittedName>
        <fullName evidence="6">KH domain-containing protein akap-1 isoform X2</fullName>
    </submittedName>
</protein>
<dbReference type="Gene3D" id="2.30.30.140">
    <property type="match status" value="1"/>
</dbReference>
<feature type="region of interest" description="Disordered" evidence="2">
    <location>
        <begin position="227"/>
        <end position="297"/>
    </location>
</feature>
<name>A0A6J1S8Z1_FRAOC</name>
<feature type="domain" description="Tudor" evidence="4">
    <location>
        <begin position="462"/>
        <end position="520"/>
    </location>
</feature>